<organism evidence="1 2">
    <name type="scientific">Gossypium darwinii</name>
    <name type="common">Darwin's cotton</name>
    <name type="synonym">Gossypium barbadense var. darwinii</name>
    <dbReference type="NCBI Taxonomy" id="34276"/>
    <lineage>
        <taxon>Eukaryota</taxon>
        <taxon>Viridiplantae</taxon>
        <taxon>Streptophyta</taxon>
        <taxon>Embryophyta</taxon>
        <taxon>Tracheophyta</taxon>
        <taxon>Spermatophyta</taxon>
        <taxon>Magnoliopsida</taxon>
        <taxon>eudicotyledons</taxon>
        <taxon>Gunneridae</taxon>
        <taxon>Pentapetalae</taxon>
        <taxon>rosids</taxon>
        <taxon>malvids</taxon>
        <taxon>Malvales</taxon>
        <taxon>Malvaceae</taxon>
        <taxon>Malvoideae</taxon>
        <taxon>Gossypium</taxon>
    </lineage>
</organism>
<accession>A0A5D2B5L2</accession>
<dbReference type="EMBL" id="CM017710">
    <property type="protein sequence ID" value="TYG51373.1"/>
    <property type="molecule type" value="Genomic_DNA"/>
</dbReference>
<evidence type="ECO:0000313" key="2">
    <source>
        <dbReference type="Proteomes" id="UP000323506"/>
    </source>
</evidence>
<reference evidence="1 2" key="1">
    <citation type="submission" date="2019-06" db="EMBL/GenBank/DDBJ databases">
        <title>WGS assembly of Gossypium darwinii.</title>
        <authorList>
            <person name="Chen Z.J."/>
            <person name="Sreedasyam A."/>
            <person name="Ando A."/>
            <person name="Song Q."/>
            <person name="De L."/>
            <person name="Hulse-Kemp A."/>
            <person name="Ding M."/>
            <person name="Ye W."/>
            <person name="Kirkbride R."/>
            <person name="Jenkins J."/>
            <person name="Plott C."/>
            <person name="Lovell J."/>
            <person name="Lin Y.-M."/>
            <person name="Vaughn R."/>
            <person name="Liu B."/>
            <person name="Li W."/>
            <person name="Simpson S."/>
            <person name="Scheffler B."/>
            <person name="Saski C."/>
            <person name="Grover C."/>
            <person name="Hu G."/>
            <person name="Conover J."/>
            <person name="Carlson J."/>
            <person name="Shu S."/>
            <person name="Boston L."/>
            <person name="Williams M."/>
            <person name="Peterson D."/>
            <person name="Mcgee K."/>
            <person name="Jones D."/>
            <person name="Wendel J."/>
            <person name="Stelly D."/>
            <person name="Grimwood J."/>
            <person name="Schmutz J."/>
        </authorList>
    </citation>
    <scope>NUCLEOTIDE SEQUENCE [LARGE SCALE GENOMIC DNA]</scope>
    <source>
        <strain evidence="1">1808015.09</strain>
    </source>
</reference>
<dbReference type="AlphaFoldDB" id="A0A5D2B5L2"/>
<dbReference type="Proteomes" id="UP000323506">
    <property type="component" value="Chromosome D10"/>
</dbReference>
<gene>
    <name evidence="1" type="ORF">ES288_D10G252700v1</name>
</gene>
<sequence length="76" mass="8967">MLFILVRIQLFMVDINVRYHWIREVLKVKLIELEKIHTDDNGANMLTKALPRETFEACCLIVNMANTPMSWEGEIF</sequence>
<evidence type="ECO:0000313" key="1">
    <source>
        <dbReference type="EMBL" id="TYG51373.1"/>
    </source>
</evidence>
<keyword evidence="2" id="KW-1185">Reference proteome</keyword>
<name>A0A5D2B5L2_GOSDA</name>
<proteinExistence type="predicted"/>
<protein>
    <submittedName>
        <fullName evidence="1">Uncharacterized protein</fullName>
    </submittedName>
</protein>